<organism evidence="1 2">
    <name type="scientific">Nepenthes gracilis</name>
    <name type="common">Slender pitcher plant</name>
    <dbReference type="NCBI Taxonomy" id="150966"/>
    <lineage>
        <taxon>Eukaryota</taxon>
        <taxon>Viridiplantae</taxon>
        <taxon>Streptophyta</taxon>
        <taxon>Embryophyta</taxon>
        <taxon>Tracheophyta</taxon>
        <taxon>Spermatophyta</taxon>
        <taxon>Magnoliopsida</taxon>
        <taxon>eudicotyledons</taxon>
        <taxon>Gunneridae</taxon>
        <taxon>Pentapetalae</taxon>
        <taxon>Caryophyllales</taxon>
        <taxon>Nepenthaceae</taxon>
        <taxon>Nepenthes</taxon>
    </lineage>
</organism>
<accession>A0AAD3T828</accession>
<comment type="caution">
    <text evidence="1">The sequence shown here is derived from an EMBL/GenBank/DDBJ whole genome shotgun (WGS) entry which is preliminary data.</text>
</comment>
<dbReference type="EMBL" id="BSYO01000028">
    <property type="protein sequence ID" value="GMH24444.1"/>
    <property type="molecule type" value="Genomic_DNA"/>
</dbReference>
<evidence type="ECO:0000313" key="1">
    <source>
        <dbReference type="EMBL" id="GMH24444.1"/>
    </source>
</evidence>
<protein>
    <submittedName>
        <fullName evidence="1">Uncharacterized protein</fullName>
    </submittedName>
</protein>
<name>A0AAD3T828_NEPGR</name>
<gene>
    <name evidence="1" type="ORF">Nepgr_026287</name>
</gene>
<evidence type="ECO:0000313" key="2">
    <source>
        <dbReference type="Proteomes" id="UP001279734"/>
    </source>
</evidence>
<dbReference type="AlphaFoldDB" id="A0AAD3T828"/>
<keyword evidence="2" id="KW-1185">Reference proteome</keyword>
<reference evidence="1" key="1">
    <citation type="submission" date="2023-05" db="EMBL/GenBank/DDBJ databases">
        <title>Nepenthes gracilis genome sequencing.</title>
        <authorList>
            <person name="Fukushima K."/>
        </authorList>
    </citation>
    <scope>NUCLEOTIDE SEQUENCE</scope>
    <source>
        <strain evidence="1">SING2019-196</strain>
    </source>
</reference>
<dbReference type="Proteomes" id="UP001279734">
    <property type="component" value="Unassembled WGS sequence"/>
</dbReference>
<sequence length="124" mass="13754">MAALGFPYGIPRMNFENSRDGLDHWPRIGLLPGLLQILGMCPADVAHLLGMADDCSLLGLVLLPVWCHADMVHLPGMDEFRDWHAVSCLAGMEFGCLVGLPCYSFCRITPNDDLPKFRYAFCPD</sequence>
<proteinExistence type="predicted"/>